<dbReference type="InterPro" id="IPR003439">
    <property type="entry name" value="ABC_transporter-like_ATP-bd"/>
</dbReference>
<proteinExistence type="inferred from homology"/>
<feature type="region of interest" description="Disordered" evidence="9">
    <location>
        <begin position="1"/>
        <end position="30"/>
    </location>
</feature>
<dbReference type="PROSITE" id="PS50893">
    <property type="entry name" value="ABC_TRANSPORTER_2"/>
    <property type="match status" value="2"/>
</dbReference>
<accession>A0A0N1NX36</accession>
<organism evidence="12 13">
    <name type="scientific">Cyphellophora attinorum</name>
    <dbReference type="NCBI Taxonomy" id="1664694"/>
    <lineage>
        <taxon>Eukaryota</taxon>
        <taxon>Fungi</taxon>
        <taxon>Dikarya</taxon>
        <taxon>Ascomycota</taxon>
        <taxon>Pezizomycotina</taxon>
        <taxon>Eurotiomycetes</taxon>
        <taxon>Chaetothyriomycetidae</taxon>
        <taxon>Chaetothyriales</taxon>
        <taxon>Cyphellophoraceae</taxon>
        <taxon>Cyphellophora</taxon>
    </lineage>
</organism>
<dbReference type="Pfam" id="PF00005">
    <property type="entry name" value="ABC_tran"/>
    <property type="match status" value="2"/>
</dbReference>
<evidence type="ECO:0000256" key="9">
    <source>
        <dbReference type="SAM" id="MobiDB-lite"/>
    </source>
</evidence>
<evidence type="ECO:0000256" key="7">
    <source>
        <dbReference type="ARBA" id="ARBA00022989"/>
    </source>
</evidence>
<dbReference type="SMART" id="SM00382">
    <property type="entry name" value="AAA"/>
    <property type="match status" value="2"/>
</dbReference>
<keyword evidence="3" id="KW-0813">Transport</keyword>
<evidence type="ECO:0000256" key="8">
    <source>
        <dbReference type="ARBA" id="ARBA00023136"/>
    </source>
</evidence>
<dbReference type="Proteomes" id="UP000038010">
    <property type="component" value="Unassembled WGS sequence"/>
</dbReference>
<protein>
    <submittedName>
        <fullName evidence="12">ABC transporter CDR4</fullName>
    </submittedName>
</protein>
<keyword evidence="13" id="KW-1185">Reference proteome</keyword>
<evidence type="ECO:0000256" key="10">
    <source>
        <dbReference type="SAM" id="Phobius"/>
    </source>
</evidence>
<dbReference type="GO" id="GO:0005524">
    <property type="term" value="F:ATP binding"/>
    <property type="evidence" value="ECO:0007669"/>
    <property type="project" value="UniProtKB-KW"/>
</dbReference>
<dbReference type="InterPro" id="IPR013525">
    <property type="entry name" value="ABC2_TM"/>
</dbReference>
<dbReference type="Pfam" id="PF14510">
    <property type="entry name" value="ABC_trans_N"/>
    <property type="match status" value="1"/>
</dbReference>
<evidence type="ECO:0000256" key="2">
    <source>
        <dbReference type="ARBA" id="ARBA00006012"/>
    </source>
</evidence>
<dbReference type="PROSITE" id="PS00211">
    <property type="entry name" value="ABC_TRANSPORTER_1"/>
    <property type="match status" value="1"/>
</dbReference>
<sequence>MADQAKASRQVSQQAESVSTSDNDSVELQRITTKSAGDILSLSPRTPASAEYDVDPTTAAELAATVTQAISPHRTVTASGLNLSSDVLDPKSPSFNFRLWAKYLVYQLESTGIRRPRVSTTFRNLTVTGTGDEIMLHKTVGSLLTAPFGFAKVHKRRHNAKRTILNGFNGSINTGEMCIVLGRPGSGCSTFLKALSGHLEGAKISKESSIRYSGVAQEDFGLHGEILYNKENESHFPHLTVGQTLHFAAATRSPAENVLQMPRKDFLNYIVDIALNVYGLTHARHTRVGNDFIRGVSGGERKRVSIAEMALTGAMVGAWDNATRGLDSATALEFARGLRTSADVWGSSHIVAIYQASQSTFDLFDKAIVLYAGRQIYFGSASNAGAYFEAMGWQRPPRMTTGDFLTSVTNPTERAARPGFEARIPRTPEEFENRWLQSEEYKQCLADIQETLHAAGDGNEALHQFQAHHHMVQSKHSRQKSPFRISVLMQIQLCIHRYYQRIWNDKPSTISKVVAQIVQGLIVGSIFYGTPDSTTAFFSKGSVLFTVVLVNTLMSVAEIPTLYNQRPIVEKHAQYALYHPAAEALASVIADLPIKLFISTCFGVIIYFLAGLKQEVGAFFVFYLFTTVTMLTMSACFRCIAAAAKTVQSAMAFAGLGIIAIVIYTGFTIQRPLMQNWLQWISWANPVAYVFEALLTNEVHGVVFACTATSLVPPYGEGDAFQCAMPGAVAGQKGVLGDDWVSSAYEYSYDHLWRNFGIVIAYMLAFYALYLVLSELNYKVPSKGEVLVFRRGWQIHEKDSVPSEPGALSLMPQPTEVFTWRDVCYDVPVKGGTRRLLDTGAGKTTLLDVLANRTNVGVVTGAMLVNGKPVDSSFQRKSGYCQQQDVHLETATVREALQFSAMLRQPKSVSKQEKFDYVEQVIIMLGMQDFAEAIVGAPGEGLNIEQRKLLTIGVELAAKPALLIYLDEPTSGLDSQSSWSIICLLRRLADSGQAILTTIHQPSAILFQQFDRLLFLQKGGKTVYFGNIGPNSRTLVDYFAASGARPCGDEENPAEYILEVVAGPQAPKDIDWHTNWKASTESQTVLSQIDELHEQYGTKTATTESFTDVAAIDTQYAMPTLTQYLYVTRRAFQQYWRTPSYIIGKLGLCTACALFVGFSFWQPDSSQAGMQNVIFSIFMIFTIFTPLVQQIMPRFTTSRALYEVRERPSRMYSWSVFMTSNIVVEVPWQALSAVLVFVSWYFSVFGTDNPVKTDFTALAFCLTFYIYVSSFAFMIIAALPDAPTAGPISALLFSLMITFSGVLQKPDQLPNFWQFMWRVSPFTYMLGGWAGAGLQGREINCAANEFAIFNPPSNMTCAEYLTPYFQEGALGRLLVPDATSDCQYCPLQNADQYLAMSDIYSSDVYRNLGISYGYIVFNIAAAVLFYYLFRVRRISLLRSLIQGIVRLIRTVKPHKATE</sequence>
<dbReference type="GO" id="GO:0016887">
    <property type="term" value="F:ATP hydrolysis activity"/>
    <property type="evidence" value="ECO:0007669"/>
    <property type="project" value="InterPro"/>
</dbReference>
<feature type="transmembrane region" description="Helical" evidence="10">
    <location>
        <begin position="1173"/>
        <end position="1192"/>
    </location>
</feature>
<dbReference type="FunFam" id="3.40.50.300:FF:000054">
    <property type="entry name" value="ABC multidrug transporter atrF"/>
    <property type="match status" value="1"/>
</dbReference>
<feature type="transmembrane region" description="Helical" evidence="10">
    <location>
        <begin position="584"/>
        <end position="610"/>
    </location>
</feature>
<evidence type="ECO:0000256" key="3">
    <source>
        <dbReference type="ARBA" id="ARBA00022448"/>
    </source>
</evidence>
<feature type="domain" description="ABC transporter" evidence="11">
    <location>
        <begin position="148"/>
        <end position="397"/>
    </location>
</feature>
<dbReference type="GO" id="GO:0016020">
    <property type="term" value="C:membrane"/>
    <property type="evidence" value="ECO:0007669"/>
    <property type="project" value="UniProtKB-SubCell"/>
</dbReference>
<feature type="transmembrane region" description="Helical" evidence="10">
    <location>
        <begin position="616"/>
        <end position="637"/>
    </location>
</feature>
<dbReference type="CDD" id="cd03232">
    <property type="entry name" value="ABCG_PDR_domain2"/>
    <property type="match status" value="1"/>
</dbReference>
<feature type="transmembrane region" description="Helical" evidence="10">
    <location>
        <begin position="1255"/>
        <end position="1278"/>
    </location>
</feature>
<dbReference type="CDD" id="cd03233">
    <property type="entry name" value="ABCG_PDR_domain1"/>
    <property type="match status" value="1"/>
</dbReference>
<evidence type="ECO:0000256" key="4">
    <source>
        <dbReference type="ARBA" id="ARBA00022692"/>
    </source>
</evidence>
<gene>
    <name evidence="12" type="ORF">AB675_32</name>
</gene>
<dbReference type="PANTHER" id="PTHR19241">
    <property type="entry name" value="ATP-BINDING CASSETTE TRANSPORTER"/>
    <property type="match status" value="1"/>
</dbReference>
<evidence type="ECO:0000313" key="12">
    <source>
        <dbReference type="EMBL" id="KPI34744.1"/>
    </source>
</evidence>
<evidence type="ECO:0000256" key="6">
    <source>
        <dbReference type="ARBA" id="ARBA00022840"/>
    </source>
</evidence>
<dbReference type="Pfam" id="PF06422">
    <property type="entry name" value="PDR_CDR"/>
    <property type="match status" value="1"/>
</dbReference>
<keyword evidence="5" id="KW-0547">Nucleotide-binding</keyword>
<keyword evidence="4 10" id="KW-0812">Transmembrane</keyword>
<feature type="transmembrane region" description="Helical" evidence="10">
    <location>
        <begin position="752"/>
        <end position="773"/>
    </location>
</feature>
<feature type="transmembrane region" description="Helical" evidence="10">
    <location>
        <begin position="1410"/>
        <end position="1429"/>
    </location>
</feature>
<dbReference type="InterPro" id="IPR010929">
    <property type="entry name" value="PDR_CDR_ABC"/>
</dbReference>
<dbReference type="GeneID" id="28735109"/>
<dbReference type="STRING" id="1664694.A0A0N1NX36"/>
<dbReference type="InterPro" id="IPR017871">
    <property type="entry name" value="ABC_transporter-like_CS"/>
</dbReference>
<dbReference type="Pfam" id="PF19055">
    <property type="entry name" value="ABC2_membrane_7"/>
    <property type="match status" value="1"/>
</dbReference>
<dbReference type="Gene3D" id="3.40.50.300">
    <property type="entry name" value="P-loop containing nucleotide triphosphate hydrolases"/>
    <property type="match status" value="2"/>
</dbReference>
<feature type="transmembrane region" description="Helical" evidence="10">
    <location>
        <begin position="649"/>
        <end position="669"/>
    </location>
</feature>
<dbReference type="OrthoDB" id="245989at2759"/>
<keyword evidence="6" id="KW-0067">ATP-binding</keyword>
<comment type="caution">
    <text evidence="12">The sequence shown here is derived from an EMBL/GenBank/DDBJ whole genome shotgun (WGS) entry which is preliminary data.</text>
</comment>
<dbReference type="InterPro" id="IPR003593">
    <property type="entry name" value="AAA+_ATPase"/>
</dbReference>
<comment type="similarity">
    <text evidence="2">Belongs to the ABC transporter superfamily. ABCG family. PDR (TC 3.A.1.205) subfamily.</text>
</comment>
<keyword evidence="7 10" id="KW-1133">Transmembrane helix</keyword>
<feature type="domain" description="ABC transporter" evidence="11">
    <location>
        <begin position="795"/>
        <end position="1043"/>
    </location>
</feature>
<evidence type="ECO:0000313" key="13">
    <source>
        <dbReference type="Proteomes" id="UP000038010"/>
    </source>
</evidence>
<evidence type="ECO:0000256" key="5">
    <source>
        <dbReference type="ARBA" id="ARBA00022741"/>
    </source>
</evidence>
<evidence type="ECO:0000259" key="11">
    <source>
        <dbReference type="PROSITE" id="PS50893"/>
    </source>
</evidence>
<dbReference type="RefSeq" id="XP_017994707.1">
    <property type="nucleotide sequence ID" value="XM_018143338.1"/>
</dbReference>
<dbReference type="InterPro" id="IPR034003">
    <property type="entry name" value="ABCG_PDR_2"/>
</dbReference>
<dbReference type="InterPro" id="IPR029481">
    <property type="entry name" value="ABC_trans_N"/>
</dbReference>
<dbReference type="EMBL" id="LFJN01000051">
    <property type="protein sequence ID" value="KPI34744.1"/>
    <property type="molecule type" value="Genomic_DNA"/>
</dbReference>
<name>A0A0N1NX36_9EURO</name>
<dbReference type="SUPFAM" id="SSF52540">
    <property type="entry name" value="P-loop containing nucleoside triphosphate hydrolases"/>
    <property type="match status" value="2"/>
</dbReference>
<evidence type="ECO:0000256" key="1">
    <source>
        <dbReference type="ARBA" id="ARBA00004141"/>
    </source>
</evidence>
<feature type="transmembrane region" description="Helical" evidence="10">
    <location>
        <begin position="1285"/>
        <end position="1303"/>
    </location>
</feature>
<feature type="transmembrane region" description="Helical" evidence="10">
    <location>
        <begin position="1212"/>
        <end position="1243"/>
    </location>
</feature>
<dbReference type="InterPro" id="IPR034001">
    <property type="entry name" value="ABCG_PDR_1"/>
</dbReference>
<dbReference type="VEuPathDB" id="FungiDB:AB675_32"/>
<dbReference type="GO" id="GO:0140359">
    <property type="term" value="F:ABC-type transporter activity"/>
    <property type="evidence" value="ECO:0007669"/>
    <property type="project" value="InterPro"/>
</dbReference>
<dbReference type="InterPro" id="IPR043926">
    <property type="entry name" value="ABCG_dom"/>
</dbReference>
<dbReference type="InterPro" id="IPR027417">
    <property type="entry name" value="P-loop_NTPase"/>
</dbReference>
<dbReference type="Pfam" id="PF01061">
    <property type="entry name" value="ABC2_membrane"/>
    <property type="match status" value="2"/>
</dbReference>
<feature type="transmembrane region" description="Helical" evidence="10">
    <location>
        <begin position="1142"/>
        <end position="1161"/>
    </location>
</feature>
<reference evidence="12 13" key="1">
    <citation type="submission" date="2015-06" db="EMBL/GenBank/DDBJ databases">
        <title>Draft genome of the ant-associated black yeast Phialophora attae CBS 131958.</title>
        <authorList>
            <person name="Moreno L.F."/>
            <person name="Stielow B.J."/>
            <person name="de Hoog S."/>
            <person name="Vicente V.A."/>
            <person name="Weiss V.A."/>
            <person name="de Vries M."/>
            <person name="Cruz L.M."/>
            <person name="Souza E.M."/>
        </authorList>
    </citation>
    <scope>NUCLEOTIDE SEQUENCE [LARGE SCALE GENOMIC DNA]</scope>
    <source>
        <strain evidence="12 13">CBS 131958</strain>
    </source>
</reference>
<comment type="subcellular location">
    <subcellularLocation>
        <location evidence="1">Membrane</location>
        <topology evidence="1">Multi-pass membrane protein</topology>
    </subcellularLocation>
</comment>
<feature type="compositionally biased region" description="Polar residues" evidence="9">
    <location>
        <begin position="7"/>
        <end position="23"/>
    </location>
</feature>
<keyword evidence="8 10" id="KW-0472">Membrane</keyword>